<organism evidence="4 5">
    <name type="scientific">Janibacter alkaliphilus</name>
    <dbReference type="NCBI Taxonomy" id="1069963"/>
    <lineage>
        <taxon>Bacteria</taxon>
        <taxon>Bacillati</taxon>
        <taxon>Actinomycetota</taxon>
        <taxon>Actinomycetes</taxon>
        <taxon>Micrococcales</taxon>
        <taxon>Intrasporangiaceae</taxon>
        <taxon>Janibacter</taxon>
    </lineage>
</organism>
<feature type="domain" description="DUF4190" evidence="3">
    <location>
        <begin position="64"/>
        <end position="127"/>
    </location>
</feature>
<keyword evidence="2" id="KW-1133">Transmembrane helix</keyword>
<feature type="compositionally biased region" description="Basic and acidic residues" evidence="1">
    <location>
        <begin position="9"/>
        <end position="18"/>
    </location>
</feature>
<feature type="region of interest" description="Disordered" evidence="1">
    <location>
        <begin position="1"/>
        <end position="58"/>
    </location>
</feature>
<dbReference type="RefSeq" id="WP_179463341.1">
    <property type="nucleotide sequence ID" value="NZ_JACBZX010000001.1"/>
</dbReference>
<feature type="transmembrane region" description="Helical" evidence="2">
    <location>
        <begin position="124"/>
        <end position="148"/>
    </location>
</feature>
<evidence type="ECO:0000313" key="5">
    <source>
        <dbReference type="Proteomes" id="UP000592181"/>
    </source>
</evidence>
<reference evidence="4 5" key="1">
    <citation type="submission" date="2020-07" db="EMBL/GenBank/DDBJ databases">
        <title>Sequencing the genomes of 1000 actinobacteria strains.</title>
        <authorList>
            <person name="Klenk H.-P."/>
        </authorList>
    </citation>
    <scope>NUCLEOTIDE SEQUENCE [LARGE SCALE GENOMIC DNA]</scope>
    <source>
        <strain evidence="4 5">DSM 24723</strain>
    </source>
</reference>
<evidence type="ECO:0000256" key="1">
    <source>
        <dbReference type="SAM" id="MobiDB-lite"/>
    </source>
</evidence>
<evidence type="ECO:0000256" key="2">
    <source>
        <dbReference type="SAM" id="Phobius"/>
    </source>
</evidence>
<dbReference type="InterPro" id="IPR025241">
    <property type="entry name" value="DUF4190"/>
</dbReference>
<dbReference type="Pfam" id="PF13828">
    <property type="entry name" value="DUF4190"/>
    <property type="match status" value="1"/>
</dbReference>
<keyword evidence="2" id="KW-0812">Transmembrane</keyword>
<dbReference type="AlphaFoldDB" id="A0A852X9B6"/>
<accession>A0A852X9B6</accession>
<feature type="compositionally biased region" description="Pro residues" evidence="1">
    <location>
        <begin position="44"/>
        <end position="56"/>
    </location>
</feature>
<feature type="transmembrane region" description="Helical" evidence="2">
    <location>
        <begin position="64"/>
        <end position="89"/>
    </location>
</feature>
<evidence type="ECO:0000259" key="3">
    <source>
        <dbReference type="Pfam" id="PF13828"/>
    </source>
</evidence>
<feature type="compositionally biased region" description="Pro residues" evidence="1">
    <location>
        <begin position="28"/>
        <end position="37"/>
    </location>
</feature>
<proteinExistence type="predicted"/>
<sequence>MTQSPTDDGPSRPDRTPEVDQDASRNPPQSPAGPPPTQLGAQPSPQPAPGPPPGYPTYPQSHSLALASLVIGIFGIISLPVLGPVAWVLANQALQQIDAAPPGAWTNREHAVAGRMLGMIGTALLVLVTVVFLAIFGISVLVAVGASAGS</sequence>
<keyword evidence="5" id="KW-1185">Reference proteome</keyword>
<protein>
    <recommendedName>
        <fullName evidence="3">DUF4190 domain-containing protein</fullName>
    </recommendedName>
</protein>
<comment type="caution">
    <text evidence="4">The sequence shown here is derived from an EMBL/GenBank/DDBJ whole genome shotgun (WGS) entry which is preliminary data.</text>
</comment>
<evidence type="ECO:0000313" key="4">
    <source>
        <dbReference type="EMBL" id="NYG38090.1"/>
    </source>
</evidence>
<keyword evidence="2" id="KW-0472">Membrane</keyword>
<dbReference type="EMBL" id="JACBZX010000001">
    <property type="protein sequence ID" value="NYG38090.1"/>
    <property type="molecule type" value="Genomic_DNA"/>
</dbReference>
<name>A0A852X9B6_9MICO</name>
<dbReference type="Proteomes" id="UP000592181">
    <property type="component" value="Unassembled WGS sequence"/>
</dbReference>
<gene>
    <name evidence="4" type="ORF">BJY28_002559</name>
</gene>